<comment type="similarity">
    <text evidence="2">Belongs to the phosphohexose mutase family.</text>
</comment>
<evidence type="ECO:0000259" key="7">
    <source>
        <dbReference type="Pfam" id="PF00408"/>
    </source>
</evidence>
<feature type="domain" description="Alpha-D-phosphohexomutase alpha/beta/alpha" evidence="9">
    <location>
        <begin position="366"/>
        <end position="486"/>
    </location>
</feature>
<dbReference type="InterPro" id="IPR016055">
    <property type="entry name" value="A-D-PHexomutase_a/b/a-I/II/III"/>
</dbReference>
<evidence type="ECO:0000259" key="8">
    <source>
        <dbReference type="Pfam" id="PF02878"/>
    </source>
</evidence>
<dbReference type="Pfam" id="PF00408">
    <property type="entry name" value="PGM_PMM_IV"/>
    <property type="match status" value="1"/>
</dbReference>
<dbReference type="Pfam" id="PF02878">
    <property type="entry name" value="PGM_PMM_I"/>
    <property type="match status" value="1"/>
</dbReference>
<dbReference type="NCBIfam" id="TIGR01132">
    <property type="entry name" value="pgm"/>
    <property type="match status" value="1"/>
</dbReference>
<dbReference type="GO" id="GO:0006166">
    <property type="term" value="P:purine ribonucleoside salvage"/>
    <property type="evidence" value="ECO:0007669"/>
    <property type="project" value="TreeGrafter"/>
</dbReference>
<gene>
    <name evidence="10" type="ORF">SAMN04487966_110121</name>
</gene>
<evidence type="ECO:0000256" key="3">
    <source>
        <dbReference type="ARBA" id="ARBA00022723"/>
    </source>
</evidence>
<dbReference type="InterPro" id="IPR005852">
    <property type="entry name" value="PGM_a-D-Glc-sp"/>
</dbReference>
<dbReference type="GO" id="GO:0008973">
    <property type="term" value="F:phosphopentomutase activity"/>
    <property type="evidence" value="ECO:0007669"/>
    <property type="project" value="TreeGrafter"/>
</dbReference>
<feature type="domain" description="Alpha-D-phosphohexomutase alpha/beta/alpha" evidence="8">
    <location>
        <begin position="57"/>
        <end position="199"/>
    </location>
</feature>
<evidence type="ECO:0000256" key="2">
    <source>
        <dbReference type="ARBA" id="ARBA00010231"/>
    </source>
</evidence>
<keyword evidence="3" id="KW-0479">Metal-binding</keyword>
<dbReference type="Gene3D" id="3.30.310.50">
    <property type="entry name" value="Alpha-D-phosphohexomutase, C-terminal domain"/>
    <property type="match status" value="1"/>
</dbReference>
<dbReference type="AlphaFoldDB" id="A0A1I7MQY2"/>
<dbReference type="GO" id="GO:0005975">
    <property type="term" value="P:carbohydrate metabolic process"/>
    <property type="evidence" value="ECO:0007669"/>
    <property type="project" value="InterPro"/>
</dbReference>
<feature type="compositionally biased region" description="Polar residues" evidence="6">
    <location>
        <begin position="1"/>
        <end position="14"/>
    </location>
</feature>
<name>A0A1I7MQY2_9MICC</name>
<dbReference type="PROSITE" id="PS00710">
    <property type="entry name" value="PGM_PMM"/>
    <property type="match status" value="1"/>
</dbReference>
<proteinExistence type="inferred from homology"/>
<dbReference type="SUPFAM" id="SSF53738">
    <property type="entry name" value="Phosphoglucomutase, first 3 domains"/>
    <property type="match status" value="2"/>
</dbReference>
<dbReference type="InterPro" id="IPR016066">
    <property type="entry name" value="A-D-PHexomutase_CS"/>
</dbReference>
<dbReference type="CDD" id="cd05801">
    <property type="entry name" value="PGM_like3"/>
    <property type="match status" value="1"/>
</dbReference>
<feature type="region of interest" description="Disordered" evidence="6">
    <location>
        <begin position="1"/>
        <end position="30"/>
    </location>
</feature>
<evidence type="ECO:0000313" key="11">
    <source>
        <dbReference type="Proteomes" id="UP000198881"/>
    </source>
</evidence>
<evidence type="ECO:0000256" key="6">
    <source>
        <dbReference type="SAM" id="MobiDB-lite"/>
    </source>
</evidence>
<evidence type="ECO:0000256" key="1">
    <source>
        <dbReference type="ARBA" id="ARBA00001946"/>
    </source>
</evidence>
<dbReference type="Proteomes" id="UP000198881">
    <property type="component" value="Unassembled WGS sequence"/>
</dbReference>
<dbReference type="InterPro" id="IPR005843">
    <property type="entry name" value="A-D-PHexomutase_C"/>
</dbReference>
<evidence type="ECO:0000313" key="10">
    <source>
        <dbReference type="EMBL" id="SFV24347.1"/>
    </source>
</evidence>
<dbReference type="Pfam" id="PF02880">
    <property type="entry name" value="PGM_PMM_III"/>
    <property type="match status" value="1"/>
</dbReference>
<evidence type="ECO:0000256" key="4">
    <source>
        <dbReference type="ARBA" id="ARBA00022842"/>
    </source>
</evidence>
<reference evidence="10 11" key="1">
    <citation type="submission" date="2016-10" db="EMBL/GenBank/DDBJ databases">
        <authorList>
            <person name="de Groot N.N."/>
        </authorList>
    </citation>
    <scope>NUCLEOTIDE SEQUENCE [LARGE SCALE GENOMIC DNA]</scope>
    <source>
        <strain evidence="10 11">CGMCC 1.7054</strain>
    </source>
</reference>
<feature type="region of interest" description="Disordered" evidence="6">
    <location>
        <begin position="45"/>
        <end position="71"/>
    </location>
</feature>
<accession>A0A1I7MQY2</accession>
<dbReference type="PANTHER" id="PTHR45745:SF1">
    <property type="entry name" value="PHOSPHOGLUCOMUTASE 2B-RELATED"/>
    <property type="match status" value="1"/>
</dbReference>
<feature type="compositionally biased region" description="Polar residues" evidence="6">
    <location>
        <begin position="58"/>
        <end position="71"/>
    </location>
</feature>
<feature type="domain" description="Alpha-D-phosphohexomutase C-terminal" evidence="7">
    <location>
        <begin position="528"/>
        <end position="580"/>
    </location>
</feature>
<dbReference type="SUPFAM" id="SSF55957">
    <property type="entry name" value="Phosphoglucomutase, C-terminal domain"/>
    <property type="match status" value="1"/>
</dbReference>
<dbReference type="RefSeq" id="WP_091698831.1">
    <property type="nucleotide sequence ID" value="NZ_FPCG01000010.1"/>
</dbReference>
<comment type="cofactor">
    <cofactor evidence="1">
        <name>Mg(2+)</name>
        <dbReference type="ChEBI" id="CHEBI:18420"/>
    </cofactor>
</comment>
<organism evidence="10 11">
    <name type="scientific">Micrococcus terreus</name>
    <dbReference type="NCBI Taxonomy" id="574650"/>
    <lineage>
        <taxon>Bacteria</taxon>
        <taxon>Bacillati</taxon>
        <taxon>Actinomycetota</taxon>
        <taxon>Actinomycetes</taxon>
        <taxon>Micrococcales</taxon>
        <taxon>Micrococcaceae</taxon>
        <taxon>Micrococcus</taxon>
    </lineage>
</organism>
<dbReference type="InterPro" id="IPR005846">
    <property type="entry name" value="A-D-PHexomutase_a/b/a-III"/>
</dbReference>
<evidence type="ECO:0000256" key="5">
    <source>
        <dbReference type="ARBA" id="ARBA00023235"/>
    </source>
</evidence>
<dbReference type="PANTHER" id="PTHR45745">
    <property type="entry name" value="PHOSPHOMANNOMUTASE 45A"/>
    <property type="match status" value="1"/>
</dbReference>
<dbReference type="InterPro" id="IPR005844">
    <property type="entry name" value="A-D-PHexomutase_a/b/a-I"/>
</dbReference>
<dbReference type="GO" id="GO:0004614">
    <property type="term" value="F:phosphoglucomutase activity"/>
    <property type="evidence" value="ECO:0007669"/>
    <property type="project" value="InterPro"/>
</dbReference>
<keyword evidence="11" id="KW-1185">Reference proteome</keyword>
<dbReference type="EMBL" id="FPCG01000010">
    <property type="protein sequence ID" value="SFV24347.1"/>
    <property type="molecule type" value="Genomic_DNA"/>
</dbReference>
<dbReference type="STRING" id="574650.SAMN04487966_110121"/>
<dbReference type="InterPro" id="IPR036900">
    <property type="entry name" value="A-D-PHexomutase_C_sf"/>
</dbReference>
<evidence type="ECO:0000259" key="9">
    <source>
        <dbReference type="Pfam" id="PF02880"/>
    </source>
</evidence>
<protein>
    <submittedName>
        <fullName evidence="10">Phosphoglucomutase</fullName>
    </submittedName>
</protein>
<keyword evidence="4" id="KW-0460">Magnesium</keyword>
<sequence length="590" mass="62289">MSEQSTPETVQNPAETVPPAAERAGTRARPEDLVDLEALRAAYFAQHPDPADPGQKVSFGTSGHRGSSLKTSFNEDHIAAITQAIVEYRAEQGITGPLLMGKDTHALSGPAQDTALEVLMGNGVHTLIDSRGGFTPTPAVSHAILVLNAGAGEPSGAADGIVITPSHNPPTDGGFKYNPPHGGPADTDATDWIAARANELLAGGLKDVQRIPLEQALAHEALGRYDFRDRYVSDLPQVLDLAAIREAGIRIGADPMGGASVEYWAEIAERHGLDLTVVNPKVDPQWGFMTLDWDGKVRMDCSSPHAMASLIERMTPGQSTEDGHDDVAQDPEHVAPGAAAPFDIATGNDADADRHGIVTPDGGLMNPNHYLSVAIDYLYRNRPDWPASAAVGKTLVSSSMIDRVAAGLGRDLNEVPVGFKWFVPGLLEGTGVFGGEESAGASFVCFDGSPWSTDKDGLLLCLLAAEIQAVTGTSPSQYYAELVEQYGQPAYARIDAAATPEQKATLKKLSPQDVTADTLAGEPITAKLTEAPGNGAAIGGLKVTTENAWFAARPSGTEDVYKIYAESFRGPEHLKQVQQEAQAIVDAVIS</sequence>
<dbReference type="OrthoDB" id="9806956at2"/>
<keyword evidence="5" id="KW-0413">Isomerase</keyword>
<dbReference type="Gene3D" id="3.40.120.10">
    <property type="entry name" value="Alpha-D-Glucose-1,6-Bisphosphate, subunit A, domain 3"/>
    <property type="match status" value="3"/>
</dbReference>
<dbReference type="GO" id="GO:0000287">
    <property type="term" value="F:magnesium ion binding"/>
    <property type="evidence" value="ECO:0007669"/>
    <property type="project" value="InterPro"/>
</dbReference>